<feature type="compositionally biased region" description="Polar residues" evidence="3">
    <location>
        <begin position="782"/>
        <end position="793"/>
    </location>
</feature>
<organism evidence="5 6">
    <name type="scientific">Vitrella brassicaformis (strain CCMP3155)</name>
    <dbReference type="NCBI Taxonomy" id="1169540"/>
    <lineage>
        <taxon>Eukaryota</taxon>
        <taxon>Sar</taxon>
        <taxon>Alveolata</taxon>
        <taxon>Colpodellida</taxon>
        <taxon>Vitrellaceae</taxon>
        <taxon>Vitrella</taxon>
    </lineage>
</organism>
<feature type="compositionally biased region" description="Acidic residues" evidence="3">
    <location>
        <begin position="759"/>
        <end position="773"/>
    </location>
</feature>
<evidence type="ECO:0000313" key="5">
    <source>
        <dbReference type="EMBL" id="CEM12034.1"/>
    </source>
</evidence>
<dbReference type="Pfam" id="PF13637">
    <property type="entry name" value="Ank_4"/>
    <property type="match status" value="1"/>
</dbReference>
<keyword evidence="2" id="KW-0175">Coiled coil</keyword>
<keyword evidence="1" id="KW-0862">Zinc</keyword>
<dbReference type="SUPFAM" id="SSF48403">
    <property type="entry name" value="Ankyrin repeat"/>
    <property type="match status" value="1"/>
</dbReference>
<protein>
    <recommendedName>
        <fullName evidence="4">RING-type domain-containing protein</fullName>
    </recommendedName>
</protein>
<feature type="compositionally biased region" description="Acidic residues" evidence="3">
    <location>
        <begin position="7"/>
        <end position="21"/>
    </location>
</feature>
<feature type="compositionally biased region" description="Basic and acidic residues" evidence="3">
    <location>
        <begin position="847"/>
        <end position="857"/>
    </location>
</feature>
<feature type="coiled-coil region" evidence="2">
    <location>
        <begin position="1070"/>
        <end position="1097"/>
    </location>
</feature>
<dbReference type="InterPro" id="IPR001841">
    <property type="entry name" value="Znf_RING"/>
</dbReference>
<dbReference type="Proteomes" id="UP000041254">
    <property type="component" value="Unassembled WGS sequence"/>
</dbReference>
<proteinExistence type="predicted"/>
<dbReference type="VEuPathDB" id="CryptoDB:Vbra_9133"/>
<dbReference type="Gene3D" id="1.25.40.20">
    <property type="entry name" value="Ankyrin repeat-containing domain"/>
    <property type="match status" value="1"/>
</dbReference>
<dbReference type="EMBL" id="CDMY01000431">
    <property type="protein sequence ID" value="CEM12034.1"/>
    <property type="molecule type" value="Genomic_DNA"/>
</dbReference>
<feature type="domain" description="RING-type" evidence="4">
    <location>
        <begin position="1188"/>
        <end position="1253"/>
    </location>
</feature>
<dbReference type="InterPro" id="IPR036770">
    <property type="entry name" value="Ankyrin_rpt-contain_sf"/>
</dbReference>
<feature type="region of interest" description="Disordered" evidence="3">
    <location>
        <begin position="1"/>
        <end position="41"/>
    </location>
</feature>
<dbReference type="InParanoid" id="A0A0G4FGP5"/>
<dbReference type="InterPro" id="IPR013083">
    <property type="entry name" value="Znf_RING/FYVE/PHD"/>
</dbReference>
<dbReference type="Pfam" id="PF13920">
    <property type="entry name" value="zf-C3HC4_3"/>
    <property type="match status" value="1"/>
</dbReference>
<evidence type="ECO:0000256" key="2">
    <source>
        <dbReference type="SAM" id="Coils"/>
    </source>
</evidence>
<feature type="compositionally biased region" description="Low complexity" evidence="3">
    <location>
        <begin position="641"/>
        <end position="663"/>
    </location>
</feature>
<feature type="compositionally biased region" description="Basic and acidic residues" evidence="3">
    <location>
        <begin position="743"/>
        <end position="758"/>
    </location>
</feature>
<feature type="region of interest" description="Disordered" evidence="3">
    <location>
        <begin position="1008"/>
        <end position="1027"/>
    </location>
</feature>
<dbReference type="AlphaFoldDB" id="A0A0G4FGP5"/>
<dbReference type="InterPro" id="IPR002110">
    <property type="entry name" value="Ankyrin_rpt"/>
</dbReference>
<feature type="compositionally biased region" description="Low complexity" evidence="3">
    <location>
        <begin position="507"/>
        <end position="520"/>
    </location>
</feature>
<sequence length="1268" mass="135949">MASGMADGDDGDEDDVAEEETTGGGRQIENKGNRNGGIDEGVSRVGGGLGVDVGPPLRLGWKSLENGIDLAFPIDTADASIRLCRHILRRTVTDEEHVPDLIHQQGADPNVEPQLRVEGTTDDYLAYPLLALCINNLTHNSVPSIWAAGGEGDCPVAMPMWQTPGLQLAVMRSLIQGGADINGGEGDHRPIVVAIASCNRAAFDLLMSQPGLHLPGLLVMQLPLPLPTDQPTEAHERILLSFYRQLIQRDPTLATETDADSGSNLLHDAASSPPVWSQQFIEDYIDLLVANGADITAVDSEERTPLHHAAFWGSHRVAASFCRRLTAADINRGQPNEPTNTVLTYAARQLDEFTQRLRDNNTGQAAKDRLTIRIPHVRTTIRVLLQAGADIALMPTATEEDRHCRKLVLAELMALPKQLPIREPRPSTVEAQERLQKMKEHRDRRKGRQATRQAKEAPTEAELARQQREADARMAALIKEEEANKERAAAKAKAGKKKGKKGGKRQASATAAPTSTSSPPGDEDDQADTSGAADDQDEDGDALLLGSAFGSHAIESHAQATNAKQKKATNKTQRAAHPKESTRSPFSPFQPPTAKHKTTEQPSADRLLLSHPSGVSTADQTPREERLPGPSAGSKLGRDSGLGLPAAAPSLSARPVPSPLRLPSAEELHKSAMRRPFVSSSPSHPPPPSRPLPPAHRPASGADESFPPLAYAPQQLDDLLPPSSSGYRPSCHRGPPPLVRCPKRVESVAEEGVEHDAGSDVEETGADGEDTDTQQERPMSESADTTRPSSRSSGAEPLRPLTKPLQRDGSGTAGPAGSGVRAVLHSSSVSSAVAASVGAGPALIPAADKHHPPHQDGDDSEDEEEHDAQTQMAIAASLHDATTATMMPPPPMPPSSSLWSVGYASGASAAAAAASLGSLRDAVCKAMQDQQSMERRYGEALERHSSIMERTNELNAAIGALTEATQEQTDTLTRDALMALTTAAEVCEFGERVTREDERLDQLYSSACETSRTSDSHTRAGNGSGSLFARLPSPSAPFYVACNDDRIQRSSRVDEIADEIADEIDSLSSEGQLREMLESTKAKLRQLEADISTVTEATAAAEATTIPTLQQEHDRLLQIARTCLTEYRLSSLRSPEDVEAFKRDIAKAKVALRALGKEANKMEGRLEDREAAAASAAAAPPLPPRPICVICNHNSPTVLFDPCRHLCLCAECWQQWKGRHESAKAEKARPEGAGKPVPDDVKCHSVLQCPACRSVAEKTITAHVQTDN</sequence>
<feature type="region of interest" description="Disordered" evidence="3">
    <location>
        <begin position="843"/>
        <end position="870"/>
    </location>
</feature>
<evidence type="ECO:0000256" key="1">
    <source>
        <dbReference type="PROSITE-ProRule" id="PRU00175"/>
    </source>
</evidence>
<feature type="coiled-coil region" evidence="2">
    <location>
        <begin position="1138"/>
        <end position="1172"/>
    </location>
</feature>
<feature type="region of interest" description="Disordered" evidence="3">
    <location>
        <begin position="419"/>
        <end position="820"/>
    </location>
</feature>
<evidence type="ECO:0000256" key="3">
    <source>
        <dbReference type="SAM" id="MobiDB-lite"/>
    </source>
</evidence>
<feature type="compositionally biased region" description="Pro residues" evidence="3">
    <location>
        <begin position="683"/>
        <end position="696"/>
    </location>
</feature>
<keyword evidence="6" id="KW-1185">Reference proteome</keyword>
<dbReference type="OMA" id="YSSACET"/>
<dbReference type="Gene3D" id="3.30.40.10">
    <property type="entry name" value="Zinc/RING finger domain, C3HC4 (zinc finger)"/>
    <property type="match status" value="1"/>
</dbReference>
<evidence type="ECO:0000313" key="6">
    <source>
        <dbReference type="Proteomes" id="UP000041254"/>
    </source>
</evidence>
<feature type="compositionally biased region" description="Basic and acidic residues" evidence="3">
    <location>
        <begin position="420"/>
        <end position="441"/>
    </location>
</feature>
<keyword evidence="1" id="KW-0863">Zinc-finger</keyword>
<evidence type="ECO:0000259" key="4">
    <source>
        <dbReference type="PROSITE" id="PS50089"/>
    </source>
</evidence>
<reference evidence="5 6" key="1">
    <citation type="submission" date="2014-11" db="EMBL/GenBank/DDBJ databases">
        <authorList>
            <person name="Zhu J."/>
            <person name="Qi W."/>
            <person name="Song R."/>
        </authorList>
    </citation>
    <scope>NUCLEOTIDE SEQUENCE [LARGE SCALE GENOMIC DNA]</scope>
</reference>
<dbReference type="PhylomeDB" id="A0A0G4FGP5"/>
<dbReference type="STRING" id="1169540.A0A0G4FGP5"/>
<dbReference type="PROSITE" id="PS50089">
    <property type="entry name" value="ZF_RING_2"/>
    <property type="match status" value="1"/>
</dbReference>
<dbReference type="GO" id="GO:0008270">
    <property type="term" value="F:zinc ion binding"/>
    <property type="evidence" value="ECO:0007669"/>
    <property type="project" value="UniProtKB-KW"/>
</dbReference>
<feature type="compositionally biased region" description="Basic and acidic residues" evidence="3">
    <location>
        <begin position="453"/>
        <end position="489"/>
    </location>
</feature>
<feature type="compositionally biased region" description="Basic residues" evidence="3">
    <location>
        <begin position="493"/>
        <end position="504"/>
    </location>
</feature>
<name>A0A0G4FGP5_VITBC</name>
<keyword evidence="1" id="KW-0479">Metal-binding</keyword>
<accession>A0A0G4FGP5</accession>
<gene>
    <name evidence="5" type="ORF">Vbra_9133</name>
</gene>